<name>A0ACC6M5U0_9BACI</name>
<dbReference type="Proteomes" id="UP001277972">
    <property type="component" value="Unassembled WGS sequence"/>
</dbReference>
<proteinExistence type="predicted"/>
<dbReference type="EMBL" id="JAWZSR010000005">
    <property type="protein sequence ID" value="MDX8046326.1"/>
    <property type="molecule type" value="Genomic_DNA"/>
</dbReference>
<keyword evidence="2" id="KW-1185">Reference proteome</keyword>
<evidence type="ECO:0000313" key="2">
    <source>
        <dbReference type="Proteomes" id="UP001277972"/>
    </source>
</evidence>
<evidence type="ECO:0000313" key="1">
    <source>
        <dbReference type="EMBL" id="MDX8046326.1"/>
    </source>
</evidence>
<protein>
    <submittedName>
        <fullName evidence="1">FtsX-like permease family protein</fullName>
    </submittedName>
</protein>
<gene>
    <name evidence="1" type="ORF">SH601_10075</name>
</gene>
<sequence>MKFKDQWRFVRSNMKRSKSRVFMTVLATAMGVTFLIVLASVGFGLQKTFVNDIIHDRAVTQIQIHGIDTNDDYALITDKEIEELEQIDKVKAVTRQRNLAQIPAYHLDNYETFAETVVTDFPSEFEAGMELTEGALPDSPYEVVVGSDFAGTLYQADVAEDEDLYNEEGVLKDKYAYADSLVGEKIDMTVEKGEGDEIEEHTIELTITGVVQPPAREWIQDQYMYISDDLLRDIETFTGTPRGANIDPDYPKSTEELTGYNNVNVFAHSLEDVQEISEQLSEKNYLSYSAANELKEINVIFTVAKAGLIFIGTIAIIIASIGIYNTMTMAVTERTPDIGIMKALGAHPKKIKQIFLLESSYIGLLGAVIGTIVAYILSILLNLGIPFIIESVFNNELPEGFQFSSIPFSLIAISTVICLIVTIISGLKPAKRATQVDVLKAMRREI</sequence>
<accession>A0ACC6M5U0</accession>
<reference evidence="1" key="1">
    <citation type="submission" date="2023-11" db="EMBL/GenBank/DDBJ databases">
        <title>Gracilibacillus pellucida a moderately halophilic bacterium isolated from saline soil in Xinjiang province.</title>
        <authorList>
            <person name="Zhang Z."/>
            <person name="Tan F."/>
            <person name="Wang Y."/>
            <person name="Xia M."/>
        </authorList>
    </citation>
    <scope>NUCLEOTIDE SEQUENCE</scope>
    <source>
        <strain evidence="1">S3-1-1</strain>
    </source>
</reference>
<organism evidence="1 2">
    <name type="scientific">Gracilibacillus pellucidus</name>
    <dbReference type="NCBI Taxonomy" id="3095368"/>
    <lineage>
        <taxon>Bacteria</taxon>
        <taxon>Bacillati</taxon>
        <taxon>Bacillota</taxon>
        <taxon>Bacilli</taxon>
        <taxon>Bacillales</taxon>
        <taxon>Bacillaceae</taxon>
        <taxon>Gracilibacillus</taxon>
    </lineage>
</organism>
<comment type="caution">
    <text evidence="1">The sequence shown here is derived from an EMBL/GenBank/DDBJ whole genome shotgun (WGS) entry which is preliminary data.</text>
</comment>